<organism evidence="1 2">
    <name type="scientific">Antarcticirhabdus aurantiaca</name>
    <dbReference type="NCBI Taxonomy" id="2606717"/>
    <lineage>
        <taxon>Bacteria</taxon>
        <taxon>Pseudomonadati</taxon>
        <taxon>Pseudomonadota</taxon>
        <taxon>Alphaproteobacteria</taxon>
        <taxon>Hyphomicrobiales</taxon>
        <taxon>Aurantimonadaceae</taxon>
        <taxon>Antarcticirhabdus</taxon>
    </lineage>
</organism>
<evidence type="ECO:0000313" key="2">
    <source>
        <dbReference type="Proteomes" id="UP001163223"/>
    </source>
</evidence>
<accession>A0ACD4NTR2</accession>
<name>A0ACD4NTR2_9HYPH</name>
<sequence>MALASTISPSFPSSRVAVSAAFFANGFVIGGWAPQIPILRSRLGIDEPTLGLVILAFGIGSLIAMPLVGAAVSRGGSRAPVILLQVLLAPALPLMVLTGNLAFAFPAALFFGAMVGGMDVAMNANAVAVERGMDRAIMSSAHGFWSVGGFVGAGLGGPLIAALGPLGHSLVVAAAVLLFLVPVAAFMLRDAPEAASAPVEPGSGGLAGLRQALRRDRAPVLAAVGIGVLALFSMIPEGAAIDWSAEYLVRAFEADVQVSGWAFAAFSATMAILRFLGDGIRDRLGAVRTVRLSLVAGIAGLATVTLAPNEWSAIAGFAVLGVGLANLVPVAFSAAGNVPGLKPGVGIAIATCFGYSGILVAPSAIGFAARHFGYPVVFGSLTLLLVVVFIGSKHLRGADRPRG</sequence>
<evidence type="ECO:0000313" key="1">
    <source>
        <dbReference type="EMBL" id="WAJ30197.1"/>
    </source>
</evidence>
<keyword evidence="2" id="KW-1185">Reference proteome</keyword>
<dbReference type="EMBL" id="CP113520">
    <property type="protein sequence ID" value="WAJ30197.1"/>
    <property type="molecule type" value="Genomic_DNA"/>
</dbReference>
<gene>
    <name evidence="1" type="ORF">OXU80_08325</name>
</gene>
<protein>
    <submittedName>
        <fullName evidence="1">MFS transporter</fullName>
    </submittedName>
</protein>
<dbReference type="Proteomes" id="UP001163223">
    <property type="component" value="Chromosome"/>
</dbReference>
<proteinExistence type="predicted"/>
<reference evidence="1" key="1">
    <citation type="submission" date="2022-11" db="EMBL/GenBank/DDBJ databases">
        <title>beta-Carotene-producing bacterium, Jeongeuplla avenae sp. nov., alleviates the salt stress of Arabidopsis seedlings.</title>
        <authorList>
            <person name="Jiang L."/>
            <person name="Lee J."/>
        </authorList>
    </citation>
    <scope>NUCLEOTIDE SEQUENCE</scope>
    <source>
        <strain evidence="1">DY_R2A_6</strain>
    </source>
</reference>